<gene>
    <name evidence="2" type="ORF">NDU88_006586</name>
</gene>
<evidence type="ECO:0000313" key="3">
    <source>
        <dbReference type="Proteomes" id="UP001066276"/>
    </source>
</evidence>
<evidence type="ECO:0000313" key="2">
    <source>
        <dbReference type="EMBL" id="KAJ1189844.1"/>
    </source>
</evidence>
<sequence>MPDRTDRVTARAFFPGARQPTHFGVSAWLAGDLAEGRGGRVSKSWCFPFAPETRWMAEEQKVGNSGAEQEKEASRFVT</sequence>
<reference evidence="2" key="1">
    <citation type="journal article" date="2022" name="bioRxiv">
        <title>Sequencing and chromosome-scale assembly of the giantPleurodeles waltlgenome.</title>
        <authorList>
            <person name="Brown T."/>
            <person name="Elewa A."/>
            <person name="Iarovenko S."/>
            <person name="Subramanian E."/>
            <person name="Araus A.J."/>
            <person name="Petzold A."/>
            <person name="Susuki M."/>
            <person name="Suzuki K.-i.T."/>
            <person name="Hayashi T."/>
            <person name="Toyoda A."/>
            <person name="Oliveira C."/>
            <person name="Osipova E."/>
            <person name="Leigh N.D."/>
            <person name="Simon A."/>
            <person name="Yun M.H."/>
        </authorList>
    </citation>
    <scope>NUCLEOTIDE SEQUENCE</scope>
    <source>
        <strain evidence="2">20211129_DDA</strain>
        <tissue evidence="2">Liver</tissue>
    </source>
</reference>
<dbReference type="AlphaFoldDB" id="A0AAV7ULG1"/>
<feature type="compositionally biased region" description="Basic and acidic residues" evidence="1">
    <location>
        <begin position="68"/>
        <end position="78"/>
    </location>
</feature>
<keyword evidence="3" id="KW-1185">Reference proteome</keyword>
<dbReference type="EMBL" id="JANPWB010000005">
    <property type="protein sequence ID" value="KAJ1189844.1"/>
    <property type="molecule type" value="Genomic_DNA"/>
</dbReference>
<proteinExistence type="predicted"/>
<evidence type="ECO:0000256" key="1">
    <source>
        <dbReference type="SAM" id="MobiDB-lite"/>
    </source>
</evidence>
<protein>
    <submittedName>
        <fullName evidence="2">Uncharacterized protein</fullName>
    </submittedName>
</protein>
<name>A0AAV7ULG1_PLEWA</name>
<accession>A0AAV7ULG1</accession>
<comment type="caution">
    <text evidence="2">The sequence shown here is derived from an EMBL/GenBank/DDBJ whole genome shotgun (WGS) entry which is preliminary data.</text>
</comment>
<dbReference type="Proteomes" id="UP001066276">
    <property type="component" value="Chromosome 3_1"/>
</dbReference>
<feature type="region of interest" description="Disordered" evidence="1">
    <location>
        <begin position="58"/>
        <end position="78"/>
    </location>
</feature>
<organism evidence="2 3">
    <name type="scientific">Pleurodeles waltl</name>
    <name type="common">Iberian ribbed newt</name>
    <dbReference type="NCBI Taxonomy" id="8319"/>
    <lineage>
        <taxon>Eukaryota</taxon>
        <taxon>Metazoa</taxon>
        <taxon>Chordata</taxon>
        <taxon>Craniata</taxon>
        <taxon>Vertebrata</taxon>
        <taxon>Euteleostomi</taxon>
        <taxon>Amphibia</taxon>
        <taxon>Batrachia</taxon>
        <taxon>Caudata</taxon>
        <taxon>Salamandroidea</taxon>
        <taxon>Salamandridae</taxon>
        <taxon>Pleurodelinae</taxon>
        <taxon>Pleurodeles</taxon>
    </lineage>
</organism>